<dbReference type="Proteomes" id="UP001194580">
    <property type="component" value="Unassembled WGS sequence"/>
</dbReference>
<feature type="non-terminal residue" evidence="1">
    <location>
        <position position="1"/>
    </location>
</feature>
<dbReference type="AlphaFoldDB" id="A0AAD4D252"/>
<gene>
    <name evidence="1" type="ORF">BGZ95_007058</name>
</gene>
<sequence length="182" mass="19940">PNAWNIQKSFGSVILDSTSVMVKAAEIASIYRVACITHCLHNSVVGALESAKRLGGLVDKCHELAKFFHCSPKMASVLEDQQSQVDSSVDAVAIITDVVTRRNSTNAIEVTVQVLKLIEDITLVFSSASKGLAASLYPWIASIRDELVTHTVKLDEVAKFQQELTHELKKQFQLTNLIQTSS</sequence>
<reference evidence="1" key="1">
    <citation type="journal article" date="2020" name="Fungal Divers.">
        <title>Resolving the Mortierellaceae phylogeny through synthesis of multi-gene phylogenetics and phylogenomics.</title>
        <authorList>
            <person name="Vandepol N."/>
            <person name="Liber J."/>
            <person name="Desiro A."/>
            <person name="Na H."/>
            <person name="Kennedy M."/>
            <person name="Barry K."/>
            <person name="Grigoriev I.V."/>
            <person name="Miller A.N."/>
            <person name="O'Donnell K."/>
            <person name="Stajich J.E."/>
            <person name="Bonito G."/>
        </authorList>
    </citation>
    <scope>NUCLEOTIDE SEQUENCE</scope>
    <source>
        <strain evidence="1">NRRL 28262</strain>
    </source>
</reference>
<evidence type="ECO:0000313" key="1">
    <source>
        <dbReference type="EMBL" id="KAG0250863.1"/>
    </source>
</evidence>
<proteinExistence type="predicted"/>
<name>A0AAD4D252_9FUNG</name>
<dbReference type="EMBL" id="JAAAIL010003385">
    <property type="protein sequence ID" value="KAG0250863.1"/>
    <property type="molecule type" value="Genomic_DNA"/>
</dbReference>
<protein>
    <submittedName>
        <fullName evidence="1">Uncharacterized protein</fullName>
    </submittedName>
</protein>
<dbReference type="SUPFAM" id="SSF53098">
    <property type="entry name" value="Ribonuclease H-like"/>
    <property type="match status" value="1"/>
</dbReference>
<evidence type="ECO:0000313" key="2">
    <source>
        <dbReference type="Proteomes" id="UP001194580"/>
    </source>
</evidence>
<accession>A0AAD4D252</accession>
<organism evidence="1 2">
    <name type="scientific">Linnemannia exigua</name>
    <dbReference type="NCBI Taxonomy" id="604196"/>
    <lineage>
        <taxon>Eukaryota</taxon>
        <taxon>Fungi</taxon>
        <taxon>Fungi incertae sedis</taxon>
        <taxon>Mucoromycota</taxon>
        <taxon>Mortierellomycotina</taxon>
        <taxon>Mortierellomycetes</taxon>
        <taxon>Mortierellales</taxon>
        <taxon>Mortierellaceae</taxon>
        <taxon>Linnemannia</taxon>
    </lineage>
</organism>
<feature type="non-terminal residue" evidence="1">
    <location>
        <position position="182"/>
    </location>
</feature>
<keyword evidence="2" id="KW-1185">Reference proteome</keyword>
<dbReference type="InterPro" id="IPR012337">
    <property type="entry name" value="RNaseH-like_sf"/>
</dbReference>
<comment type="caution">
    <text evidence="1">The sequence shown here is derived from an EMBL/GenBank/DDBJ whole genome shotgun (WGS) entry which is preliminary data.</text>
</comment>